<evidence type="ECO:0008006" key="3">
    <source>
        <dbReference type="Google" id="ProtNLM"/>
    </source>
</evidence>
<comment type="caution">
    <text evidence="1">The sequence shown here is derived from an EMBL/GenBank/DDBJ whole genome shotgun (WGS) entry which is preliminary data.</text>
</comment>
<proteinExistence type="predicted"/>
<name>A0A9Q3W4N7_9GAMM</name>
<evidence type="ECO:0000313" key="2">
    <source>
        <dbReference type="Proteomes" id="UP001107961"/>
    </source>
</evidence>
<dbReference type="RefSeq" id="WP_163123716.1">
    <property type="nucleotide sequence ID" value="NZ_JAJVKT010000012.1"/>
</dbReference>
<organism evidence="1 2">
    <name type="scientific">Alloalcanivorax xenomutans</name>
    <dbReference type="NCBI Taxonomy" id="1094342"/>
    <lineage>
        <taxon>Bacteria</taxon>
        <taxon>Pseudomonadati</taxon>
        <taxon>Pseudomonadota</taxon>
        <taxon>Gammaproteobacteria</taxon>
        <taxon>Oceanospirillales</taxon>
        <taxon>Alcanivoracaceae</taxon>
        <taxon>Alloalcanivorax</taxon>
    </lineage>
</organism>
<keyword evidence="2" id="KW-1185">Reference proteome</keyword>
<protein>
    <recommendedName>
        <fullName evidence="3">CcgAII protein</fullName>
    </recommendedName>
</protein>
<gene>
    <name evidence="1" type="ORF">LZG35_11035</name>
</gene>
<evidence type="ECO:0000313" key="1">
    <source>
        <dbReference type="EMBL" id="MCE7509171.1"/>
    </source>
</evidence>
<dbReference type="EMBL" id="JAJVKT010000012">
    <property type="protein sequence ID" value="MCE7509171.1"/>
    <property type="molecule type" value="Genomic_DNA"/>
</dbReference>
<accession>A0A9Q3W4N7</accession>
<dbReference type="AlphaFoldDB" id="A0A9Q3W4N7"/>
<sequence length="103" mass="11153">MSDSIHATVPETIAANVQHLANSAQHGCGCSYEIYQDTFSQRVDALLATTEDSTAKAAILNVAREFDYVTRAELSAMREDWMDDGACRHGLDPDCCPLGCGDL</sequence>
<dbReference type="Proteomes" id="UP001107961">
    <property type="component" value="Unassembled WGS sequence"/>
</dbReference>
<reference evidence="1" key="1">
    <citation type="submission" date="2022-01" db="EMBL/GenBank/DDBJ databases">
        <authorList>
            <person name="Karlyshev A.V."/>
            <person name="Jaspars M."/>
        </authorList>
    </citation>
    <scope>NUCLEOTIDE SEQUENCE</scope>
    <source>
        <strain evidence="1">AGSA3-2</strain>
    </source>
</reference>